<name>A0A6J4H6Q8_9PROT</name>
<feature type="region of interest" description="Disordered" evidence="1">
    <location>
        <begin position="1"/>
        <end position="33"/>
    </location>
</feature>
<feature type="compositionally biased region" description="Low complexity" evidence="1">
    <location>
        <begin position="16"/>
        <end position="33"/>
    </location>
</feature>
<feature type="non-terminal residue" evidence="2">
    <location>
        <position position="33"/>
    </location>
</feature>
<evidence type="ECO:0000256" key="1">
    <source>
        <dbReference type="SAM" id="MobiDB-lite"/>
    </source>
</evidence>
<organism evidence="2">
    <name type="scientific">uncultured Acetobacteraceae bacterium</name>
    <dbReference type="NCBI Taxonomy" id="169975"/>
    <lineage>
        <taxon>Bacteria</taxon>
        <taxon>Pseudomonadati</taxon>
        <taxon>Pseudomonadota</taxon>
        <taxon>Alphaproteobacteria</taxon>
        <taxon>Acetobacterales</taxon>
        <taxon>Acetobacteraceae</taxon>
        <taxon>environmental samples</taxon>
    </lineage>
</organism>
<sequence>MPSRSAPPSARDARGRFAAGGKAAPAAAEGRSG</sequence>
<protein>
    <submittedName>
        <fullName evidence="2">Uncharacterized protein</fullName>
    </submittedName>
</protein>
<accession>A0A6J4H6Q8</accession>
<proteinExistence type="predicted"/>
<evidence type="ECO:0000313" key="2">
    <source>
        <dbReference type="EMBL" id="CAA9212988.1"/>
    </source>
</evidence>
<dbReference type="AlphaFoldDB" id="A0A6J4H6Q8"/>
<gene>
    <name evidence="2" type="ORF">AVDCRST_MAG04-214</name>
</gene>
<dbReference type="EMBL" id="CADCTL010000013">
    <property type="protein sequence ID" value="CAA9212988.1"/>
    <property type="molecule type" value="Genomic_DNA"/>
</dbReference>
<reference evidence="2" key="1">
    <citation type="submission" date="2020-02" db="EMBL/GenBank/DDBJ databases">
        <authorList>
            <person name="Meier V. D."/>
        </authorList>
    </citation>
    <scope>NUCLEOTIDE SEQUENCE</scope>
    <source>
        <strain evidence="2">AVDCRST_MAG04</strain>
    </source>
</reference>